<sequence>MSPNNSISHVLPFVSSTSMAKSNGCTGKRRILSAWGSPFGLSRQKCHPAPSSLPACCEKRRQNTTSLGNLDLSPHDQPPSQAAVLYKFVNRRLLRKQTAIVGGQRVPYFPVHNAHHRIARSKGSVLACIDEDTDICDTCHNHQLQLTPAIVSMTAY</sequence>
<evidence type="ECO:0000313" key="1">
    <source>
        <dbReference type="EMBL" id="ETV70976.1"/>
    </source>
</evidence>
<reference evidence="1" key="1">
    <citation type="submission" date="2013-12" db="EMBL/GenBank/DDBJ databases">
        <title>The Genome Sequence of Aphanomyces astaci APO3.</title>
        <authorList>
            <consortium name="The Broad Institute Genomics Platform"/>
            <person name="Russ C."/>
            <person name="Tyler B."/>
            <person name="van West P."/>
            <person name="Dieguez-Uribeondo J."/>
            <person name="Young S.K."/>
            <person name="Zeng Q."/>
            <person name="Gargeya S."/>
            <person name="Fitzgerald M."/>
            <person name="Abouelleil A."/>
            <person name="Alvarado L."/>
            <person name="Chapman S.B."/>
            <person name="Gainer-Dewar J."/>
            <person name="Goldberg J."/>
            <person name="Griggs A."/>
            <person name="Gujja S."/>
            <person name="Hansen M."/>
            <person name="Howarth C."/>
            <person name="Imamovic A."/>
            <person name="Ireland A."/>
            <person name="Larimer J."/>
            <person name="McCowan C."/>
            <person name="Murphy C."/>
            <person name="Pearson M."/>
            <person name="Poon T.W."/>
            <person name="Priest M."/>
            <person name="Roberts A."/>
            <person name="Saif S."/>
            <person name="Shea T."/>
            <person name="Sykes S."/>
            <person name="Wortman J."/>
            <person name="Nusbaum C."/>
            <person name="Birren B."/>
        </authorList>
    </citation>
    <scope>NUCLEOTIDE SEQUENCE [LARGE SCALE GENOMIC DNA]</scope>
    <source>
        <strain evidence="1">APO3</strain>
    </source>
</reference>
<organism evidence="1">
    <name type="scientific">Aphanomyces astaci</name>
    <name type="common">Crayfish plague agent</name>
    <dbReference type="NCBI Taxonomy" id="112090"/>
    <lineage>
        <taxon>Eukaryota</taxon>
        <taxon>Sar</taxon>
        <taxon>Stramenopiles</taxon>
        <taxon>Oomycota</taxon>
        <taxon>Saprolegniomycetes</taxon>
        <taxon>Saprolegniales</taxon>
        <taxon>Verrucalvaceae</taxon>
        <taxon>Aphanomyces</taxon>
    </lineage>
</organism>
<accession>W4FVJ8</accession>
<dbReference type="RefSeq" id="XP_009839639.1">
    <property type="nucleotide sequence ID" value="XM_009841337.1"/>
</dbReference>
<protein>
    <submittedName>
        <fullName evidence="1">Uncharacterized protein</fullName>
    </submittedName>
</protein>
<name>W4FVJ8_APHAT</name>
<gene>
    <name evidence="1" type="ORF">H257_13709</name>
</gene>
<dbReference type="GeneID" id="20815705"/>
<proteinExistence type="predicted"/>
<dbReference type="OrthoDB" id="79641at2759"/>
<dbReference type="AlphaFoldDB" id="W4FVJ8"/>
<dbReference type="EMBL" id="KI913163">
    <property type="protein sequence ID" value="ETV70976.1"/>
    <property type="molecule type" value="Genomic_DNA"/>
</dbReference>
<dbReference type="VEuPathDB" id="FungiDB:H257_13709"/>